<accession>A0A6B3NGN4</accession>
<dbReference type="EMBL" id="JAAHFQ010000649">
    <property type="protein sequence ID" value="NER30820.1"/>
    <property type="molecule type" value="Genomic_DNA"/>
</dbReference>
<protein>
    <submittedName>
        <fullName evidence="1">Uncharacterized protein</fullName>
    </submittedName>
</protein>
<sequence>MSTSSLWLTVAAQEHNRDHRSKIFQCNQISLIVNKAVKDVNNVSSNSNASDNENLLIAANKIDYYAQKLETIAIADPILQIYQSRFAKMYTDTSAATSNLVTAFNNQNRVQAELAMQALQAATSVEEQLVEDINNYCQAMPNDK</sequence>
<reference evidence="1" key="1">
    <citation type="submission" date="2019-11" db="EMBL/GenBank/DDBJ databases">
        <title>Genomic insights into an expanded diversity of filamentous marine cyanobacteria reveals the extraordinary biosynthetic potential of Moorea and Okeania.</title>
        <authorList>
            <person name="Ferreira Leao T."/>
            <person name="Wang M."/>
            <person name="Moss N."/>
            <person name="Da Silva R."/>
            <person name="Sanders J."/>
            <person name="Nurk S."/>
            <person name="Gurevich A."/>
            <person name="Humphrey G."/>
            <person name="Reher R."/>
            <person name="Zhu Q."/>
            <person name="Belda-Ferre P."/>
            <person name="Glukhov E."/>
            <person name="Rex R."/>
            <person name="Dorrestein P.C."/>
            <person name="Knight R."/>
            <person name="Pevzner P."/>
            <person name="Gerwick W.H."/>
            <person name="Gerwick L."/>
        </authorList>
    </citation>
    <scope>NUCLEOTIDE SEQUENCE</scope>
    <source>
        <strain evidence="1">SIO1C4</strain>
    </source>
</reference>
<dbReference type="AlphaFoldDB" id="A0A6B3NGN4"/>
<name>A0A6B3NGN4_9CYAN</name>
<comment type="caution">
    <text evidence="1">The sequence shown here is derived from an EMBL/GenBank/DDBJ whole genome shotgun (WGS) entry which is preliminary data.</text>
</comment>
<gene>
    <name evidence="1" type="ORF">F6J89_25180</name>
</gene>
<evidence type="ECO:0000313" key="1">
    <source>
        <dbReference type="EMBL" id="NER30820.1"/>
    </source>
</evidence>
<proteinExistence type="predicted"/>
<organism evidence="1">
    <name type="scientific">Symploca sp. SIO1C4</name>
    <dbReference type="NCBI Taxonomy" id="2607765"/>
    <lineage>
        <taxon>Bacteria</taxon>
        <taxon>Bacillati</taxon>
        <taxon>Cyanobacteriota</taxon>
        <taxon>Cyanophyceae</taxon>
        <taxon>Coleofasciculales</taxon>
        <taxon>Coleofasciculaceae</taxon>
        <taxon>Symploca</taxon>
    </lineage>
</organism>